<proteinExistence type="predicted"/>
<sequence length="64" mass="6961">MLTVQDVLFAARTLYAIPRAFKYSSVPPSIVCKYVPGTATYAPSLRLNAVAFVAHLPNFCVKTA</sequence>
<accession>A0A6C0LFL3</accession>
<name>A0A6C0LFL3_9ZZZZ</name>
<evidence type="ECO:0000313" key="1">
    <source>
        <dbReference type="EMBL" id="QHU28481.1"/>
    </source>
</evidence>
<dbReference type="EMBL" id="MN740472">
    <property type="protein sequence ID" value="QHU28481.1"/>
    <property type="molecule type" value="Genomic_DNA"/>
</dbReference>
<organism evidence="1">
    <name type="scientific">viral metagenome</name>
    <dbReference type="NCBI Taxonomy" id="1070528"/>
    <lineage>
        <taxon>unclassified sequences</taxon>
        <taxon>metagenomes</taxon>
        <taxon>organismal metagenomes</taxon>
    </lineage>
</organism>
<dbReference type="AlphaFoldDB" id="A0A6C0LFL3"/>
<protein>
    <submittedName>
        <fullName evidence="1">Uncharacterized protein</fullName>
    </submittedName>
</protein>
<reference evidence="1" key="1">
    <citation type="journal article" date="2020" name="Nature">
        <title>Giant virus diversity and host interactions through global metagenomics.</title>
        <authorList>
            <person name="Schulz F."/>
            <person name="Roux S."/>
            <person name="Paez-Espino D."/>
            <person name="Jungbluth S."/>
            <person name="Walsh D.A."/>
            <person name="Denef V.J."/>
            <person name="McMahon K.D."/>
            <person name="Konstantinidis K.T."/>
            <person name="Eloe-Fadrosh E.A."/>
            <person name="Kyrpides N.C."/>
            <person name="Woyke T."/>
        </authorList>
    </citation>
    <scope>NUCLEOTIDE SEQUENCE</scope>
    <source>
        <strain evidence="1">GVMAG-M-3300027770-73</strain>
    </source>
</reference>